<reference evidence="2" key="1">
    <citation type="submission" date="2023-02" db="EMBL/GenBank/DDBJ databases">
        <title>Genome of toxic invasive species Heracleum sosnowskyi carries increased number of genes despite the absence of recent whole-genome duplications.</title>
        <authorList>
            <person name="Schelkunov M."/>
            <person name="Shtratnikova V."/>
            <person name="Makarenko M."/>
            <person name="Klepikova A."/>
            <person name="Omelchenko D."/>
            <person name="Novikova G."/>
            <person name="Obukhova E."/>
            <person name="Bogdanov V."/>
            <person name="Penin A."/>
            <person name="Logacheva M."/>
        </authorList>
    </citation>
    <scope>NUCLEOTIDE SEQUENCE</scope>
    <source>
        <strain evidence="2">Hsosn_3</strain>
        <tissue evidence="2">Leaf</tissue>
    </source>
</reference>
<feature type="compositionally biased region" description="Polar residues" evidence="1">
    <location>
        <begin position="146"/>
        <end position="170"/>
    </location>
</feature>
<dbReference type="EMBL" id="JAUIZM010000010">
    <property type="protein sequence ID" value="KAK1359141.1"/>
    <property type="molecule type" value="Genomic_DNA"/>
</dbReference>
<feature type="compositionally biased region" description="Polar residues" evidence="1">
    <location>
        <begin position="349"/>
        <end position="359"/>
    </location>
</feature>
<comment type="caution">
    <text evidence="2">The sequence shown here is derived from an EMBL/GenBank/DDBJ whole genome shotgun (WGS) entry which is preliminary data.</text>
</comment>
<feature type="compositionally biased region" description="Basic and acidic residues" evidence="1">
    <location>
        <begin position="74"/>
        <end position="143"/>
    </location>
</feature>
<dbReference type="PANTHER" id="PTHR33700:SF4">
    <property type="entry name" value="MYB-LIKE PROTEIN X"/>
    <property type="match status" value="1"/>
</dbReference>
<feature type="compositionally biased region" description="Polar residues" evidence="1">
    <location>
        <begin position="383"/>
        <end position="392"/>
    </location>
</feature>
<evidence type="ECO:0000256" key="1">
    <source>
        <dbReference type="SAM" id="MobiDB-lite"/>
    </source>
</evidence>
<evidence type="ECO:0000313" key="3">
    <source>
        <dbReference type="Proteomes" id="UP001237642"/>
    </source>
</evidence>
<reference evidence="2" key="2">
    <citation type="submission" date="2023-05" db="EMBL/GenBank/DDBJ databases">
        <authorList>
            <person name="Schelkunov M.I."/>
        </authorList>
    </citation>
    <scope>NUCLEOTIDE SEQUENCE</scope>
    <source>
        <strain evidence="2">Hsosn_3</strain>
        <tissue evidence="2">Leaf</tissue>
    </source>
</reference>
<evidence type="ECO:0000313" key="2">
    <source>
        <dbReference type="EMBL" id="KAK1359141.1"/>
    </source>
</evidence>
<feature type="region of interest" description="Disordered" evidence="1">
    <location>
        <begin position="298"/>
        <end position="392"/>
    </location>
</feature>
<name>A0AAD8H401_9APIA</name>
<sequence length="392" mass="42649">MYRQYSSRNQRNKGFKTNNEILKLGRKNPHPQVKEPSKKNEKHEEADKDIEVDIKAEGEEDEVEGGDVGVDELDQPKSDSELHSEKVIIDEEKELEGVDEKKNEEKLISDKDSKFESSEDNLDLDRSTKNTHEAREENYKADDASSAVTNEVQTFSSESESAKNGTSSMVNPEKGLGVLNSTSWGSIFHNSTVSMESTDKSKSSNATAELNTELRDLLNGTEISILDLSRAQNDTDEGKGSAAGSNIQTVSSELTNSSSIPMANSLSDSNTTDTISIGYVESDLGTLSNFSNNQTTLEHTVPSSASAEPKDSSEISVIEKNTDTHQTDKSDLSTGADGNSGDSDSSNTENASKIQNGTVDSIVMEDKLPQFDLEKLPNLRMEASNSEVAADE</sequence>
<feature type="region of interest" description="Disordered" evidence="1">
    <location>
        <begin position="1"/>
        <end position="176"/>
    </location>
</feature>
<accession>A0AAD8H401</accession>
<dbReference type="Proteomes" id="UP001237642">
    <property type="component" value="Unassembled WGS sequence"/>
</dbReference>
<gene>
    <name evidence="2" type="ORF">POM88_043615</name>
</gene>
<protein>
    <submittedName>
        <fullName evidence="2">Uncharacterized protein</fullName>
    </submittedName>
</protein>
<organism evidence="2 3">
    <name type="scientific">Heracleum sosnowskyi</name>
    <dbReference type="NCBI Taxonomy" id="360622"/>
    <lineage>
        <taxon>Eukaryota</taxon>
        <taxon>Viridiplantae</taxon>
        <taxon>Streptophyta</taxon>
        <taxon>Embryophyta</taxon>
        <taxon>Tracheophyta</taxon>
        <taxon>Spermatophyta</taxon>
        <taxon>Magnoliopsida</taxon>
        <taxon>eudicotyledons</taxon>
        <taxon>Gunneridae</taxon>
        <taxon>Pentapetalae</taxon>
        <taxon>asterids</taxon>
        <taxon>campanulids</taxon>
        <taxon>Apiales</taxon>
        <taxon>Apiaceae</taxon>
        <taxon>Apioideae</taxon>
        <taxon>apioid superclade</taxon>
        <taxon>Tordylieae</taxon>
        <taxon>Tordyliinae</taxon>
        <taxon>Heracleum</taxon>
    </lineage>
</organism>
<feature type="compositionally biased region" description="Basic and acidic residues" evidence="1">
    <location>
        <begin position="364"/>
        <end position="377"/>
    </location>
</feature>
<feature type="compositionally biased region" description="Low complexity" evidence="1">
    <location>
        <begin position="333"/>
        <end position="348"/>
    </location>
</feature>
<feature type="compositionally biased region" description="Basic and acidic residues" evidence="1">
    <location>
        <begin position="320"/>
        <end position="331"/>
    </location>
</feature>
<feature type="compositionally biased region" description="Acidic residues" evidence="1">
    <location>
        <begin position="58"/>
        <end position="73"/>
    </location>
</feature>
<dbReference type="PANTHER" id="PTHR33700">
    <property type="entry name" value="MYB-LIKE PROTEIN X"/>
    <property type="match status" value="1"/>
</dbReference>
<feature type="compositionally biased region" description="Basic and acidic residues" evidence="1">
    <location>
        <begin position="32"/>
        <end position="57"/>
    </location>
</feature>
<keyword evidence="3" id="KW-1185">Reference proteome</keyword>
<proteinExistence type="predicted"/>
<dbReference type="AlphaFoldDB" id="A0AAD8H401"/>